<evidence type="ECO:0000313" key="1">
    <source>
        <dbReference type="EMBL" id="TRM63242.1"/>
    </source>
</evidence>
<protein>
    <submittedName>
        <fullName evidence="1">Uncharacterized protein</fullName>
    </submittedName>
</protein>
<gene>
    <name evidence="1" type="ORF">BD626DRAFT_496020</name>
</gene>
<dbReference type="AlphaFoldDB" id="A0A550CEN1"/>
<sequence length="152" mass="17442">MRAADADGRAVRRVRMRRALRGIVHGDSAVVSLPARLLLPWSNLTQYFRGRYKAGYMLDLDLYRYLKEVSPTQSPTSVRFEMDAKLPDFRCELPRPSSGPLKVIGMGECIGNYRSWLSLKNKGIDHDGRGRNALRWRAAFSARPHWPHQLFT</sequence>
<reference evidence="1 2" key="1">
    <citation type="journal article" date="2019" name="New Phytol.">
        <title>Comparative genomics reveals unique wood-decay strategies and fruiting body development in the Schizophyllaceae.</title>
        <authorList>
            <person name="Almasi E."/>
            <person name="Sahu N."/>
            <person name="Krizsan K."/>
            <person name="Balint B."/>
            <person name="Kovacs G.M."/>
            <person name="Kiss B."/>
            <person name="Cseklye J."/>
            <person name="Drula E."/>
            <person name="Henrissat B."/>
            <person name="Nagy I."/>
            <person name="Chovatia M."/>
            <person name="Adam C."/>
            <person name="LaButti K."/>
            <person name="Lipzen A."/>
            <person name="Riley R."/>
            <person name="Grigoriev I.V."/>
            <person name="Nagy L.G."/>
        </authorList>
    </citation>
    <scope>NUCLEOTIDE SEQUENCE [LARGE SCALE GENOMIC DNA]</scope>
    <source>
        <strain evidence="1 2">NL-1724</strain>
    </source>
</reference>
<dbReference type="Proteomes" id="UP000320762">
    <property type="component" value="Unassembled WGS sequence"/>
</dbReference>
<dbReference type="EMBL" id="VDMD01000010">
    <property type="protein sequence ID" value="TRM63242.1"/>
    <property type="molecule type" value="Genomic_DNA"/>
</dbReference>
<proteinExistence type="predicted"/>
<evidence type="ECO:0000313" key="2">
    <source>
        <dbReference type="Proteomes" id="UP000320762"/>
    </source>
</evidence>
<feature type="non-terminal residue" evidence="1">
    <location>
        <position position="1"/>
    </location>
</feature>
<accession>A0A550CEN1</accession>
<organism evidence="1 2">
    <name type="scientific">Schizophyllum amplum</name>
    <dbReference type="NCBI Taxonomy" id="97359"/>
    <lineage>
        <taxon>Eukaryota</taxon>
        <taxon>Fungi</taxon>
        <taxon>Dikarya</taxon>
        <taxon>Basidiomycota</taxon>
        <taxon>Agaricomycotina</taxon>
        <taxon>Agaricomycetes</taxon>
        <taxon>Agaricomycetidae</taxon>
        <taxon>Agaricales</taxon>
        <taxon>Schizophyllaceae</taxon>
        <taxon>Schizophyllum</taxon>
    </lineage>
</organism>
<name>A0A550CEN1_9AGAR</name>
<comment type="caution">
    <text evidence="1">The sequence shown here is derived from an EMBL/GenBank/DDBJ whole genome shotgun (WGS) entry which is preliminary data.</text>
</comment>
<keyword evidence="2" id="KW-1185">Reference proteome</keyword>